<accession>A0AAE9B0Y8</accession>
<reference evidence="1 2" key="1">
    <citation type="submission" date="2019-03" db="EMBL/GenBank/DDBJ databases">
        <title>Comparative genomic analyses of the sweetpotato soil rot pathogen, Streptomyces ipomoeae.</title>
        <authorList>
            <person name="Ruschel Soares N."/>
            <person name="Badger J.H."/>
            <person name="Huguet-Tapia J.C."/>
            <person name="Clark C.A."/>
            <person name="Pettis G.S."/>
        </authorList>
    </citation>
    <scope>NUCLEOTIDE SEQUENCE [LARGE SCALE GENOMIC DNA]</scope>
    <source>
        <strain evidence="1 2">88-35</strain>
    </source>
</reference>
<organism evidence="1 2">
    <name type="scientific">Streptomyces ipomoeae</name>
    <dbReference type="NCBI Taxonomy" id="103232"/>
    <lineage>
        <taxon>Bacteria</taxon>
        <taxon>Bacillati</taxon>
        <taxon>Actinomycetota</taxon>
        <taxon>Actinomycetes</taxon>
        <taxon>Kitasatosporales</taxon>
        <taxon>Streptomycetaceae</taxon>
        <taxon>Streptomyces</taxon>
    </lineage>
</organism>
<dbReference type="AlphaFoldDB" id="A0AAE9B0Y8"/>
<evidence type="ECO:0000313" key="1">
    <source>
        <dbReference type="EMBL" id="TQE35985.1"/>
    </source>
</evidence>
<dbReference type="Proteomes" id="UP000318720">
    <property type="component" value="Unassembled WGS sequence"/>
</dbReference>
<evidence type="ECO:0000313" key="2">
    <source>
        <dbReference type="Proteomes" id="UP000318720"/>
    </source>
</evidence>
<name>A0AAE9B0Y8_9ACTN</name>
<proteinExistence type="predicted"/>
<dbReference type="EMBL" id="SPAZ01000098">
    <property type="protein sequence ID" value="TQE35985.1"/>
    <property type="molecule type" value="Genomic_DNA"/>
</dbReference>
<protein>
    <submittedName>
        <fullName evidence="1">ATPase</fullName>
    </submittedName>
</protein>
<comment type="caution">
    <text evidence="1">The sequence shown here is derived from an EMBL/GenBank/DDBJ whole genome shotgun (WGS) entry which is preliminary data.</text>
</comment>
<gene>
    <name evidence="1" type="ORF">Sipo8835_11495</name>
</gene>
<sequence length="32" mass="3434">MTFDGTAIETGTDSYRLARSRAEAEVEQAAVS</sequence>